<keyword evidence="2" id="KW-1185">Reference proteome</keyword>
<dbReference type="EMBL" id="CM046396">
    <property type="protein sequence ID" value="KAI8540272.1"/>
    <property type="molecule type" value="Genomic_DNA"/>
</dbReference>
<name>A0ACC0MIE8_RHOML</name>
<dbReference type="Proteomes" id="UP001062846">
    <property type="component" value="Chromosome 9"/>
</dbReference>
<accession>A0ACC0MIE8</accession>
<evidence type="ECO:0000313" key="1">
    <source>
        <dbReference type="EMBL" id="KAI8540272.1"/>
    </source>
</evidence>
<proteinExistence type="predicted"/>
<organism evidence="1 2">
    <name type="scientific">Rhododendron molle</name>
    <name type="common">Chinese azalea</name>
    <name type="synonym">Azalea mollis</name>
    <dbReference type="NCBI Taxonomy" id="49168"/>
    <lineage>
        <taxon>Eukaryota</taxon>
        <taxon>Viridiplantae</taxon>
        <taxon>Streptophyta</taxon>
        <taxon>Embryophyta</taxon>
        <taxon>Tracheophyta</taxon>
        <taxon>Spermatophyta</taxon>
        <taxon>Magnoliopsida</taxon>
        <taxon>eudicotyledons</taxon>
        <taxon>Gunneridae</taxon>
        <taxon>Pentapetalae</taxon>
        <taxon>asterids</taxon>
        <taxon>Ericales</taxon>
        <taxon>Ericaceae</taxon>
        <taxon>Ericoideae</taxon>
        <taxon>Rhodoreae</taxon>
        <taxon>Rhododendron</taxon>
    </lineage>
</organism>
<sequence length="483" mass="53280">MGTEELLSIDPSELEFPFELKKQISVSFQLLNKTDNHIAFKVKTTNPKKYSVRPNNGVVLPRSTCNVIVTMQAQREAPPDMQCKDRFLIQSVVARPGVTPKDINPEMFNKEAGNHVEDCKLRVVYVSPPKPPSPVPEGSEEGSPPRASESENGHLNGSELAAVSGELRDNSTEARALFLKLSEEKNNAIQHNKQLRQELELLRRGGAKGSRGIPLLYVVLIGLLALIRRRSRTEGSGGLEGSGRPPQPQLSRAFSSAANSIRVKTFTNQSKKYSVRPNNGFVLPCSTWNVIGIISGISLCTLLYFNKEAGNPVEDCQLRFVHVSPPKPSSPVPEESRKGVHLGLLNPKMDILKVSGEHVEVWDNSTEGYLFFCLDFGALCLYMHASLSFVLLLVSLVGEAVLHVFSFGIYVLANFQARALFLKLNKEKNNAAQQNNKLRQELELLKRGCAEGSSGIPLLFVVLIGFLGVIMGFQFLLAYRSVT</sequence>
<protein>
    <submittedName>
        <fullName evidence="1">Uncharacterized protein</fullName>
    </submittedName>
</protein>
<gene>
    <name evidence="1" type="ORF">RHMOL_Rhmol09G0250000</name>
</gene>
<evidence type="ECO:0000313" key="2">
    <source>
        <dbReference type="Proteomes" id="UP001062846"/>
    </source>
</evidence>
<comment type="caution">
    <text evidence="1">The sequence shown here is derived from an EMBL/GenBank/DDBJ whole genome shotgun (WGS) entry which is preliminary data.</text>
</comment>
<reference evidence="1" key="1">
    <citation type="submission" date="2022-02" db="EMBL/GenBank/DDBJ databases">
        <title>Plant Genome Project.</title>
        <authorList>
            <person name="Zhang R.-G."/>
        </authorList>
    </citation>
    <scope>NUCLEOTIDE SEQUENCE</scope>
    <source>
        <strain evidence="1">AT1</strain>
    </source>
</reference>